<protein>
    <submittedName>
        <fullName evidence="1">Uncharacterized protein</fullName>
    </submittedName>
</protein>
<evidence type="ECO:0000313" key="2">
    <source>
        <dbReference type="Proteomes" id="UP000045285"/>
    </source>
</evidence>
<name>A0A090EBH0_MESPL</name>
<dbReference type="Proteomes" id="UP000045285">
    <property type="component" value="Unassembled WGS sequence"/>
</dbReference>
<accession>A0A090EBH0</accession>
<reference evidence="2" key="1">
    <citation type="submission" date="2014-08" db="EMBL/GenBank/DDBJ databases">
        <authorList>
            <person name="Moulin L."/>
        </authorList>
    </citation>
    <scope>NUCLEOTIDE SEQUENCE [LARGE SCALE GENOMIC DNA]</scope>
</reference>
<organism evidence="1 2">
    <name type="scientific">Mesorhizobium plurifarium</name>
    <dbReference type="NCBI Taxonomy" id="69974"/>
    <lineage>
        <taxon>Bacteria</taxon>
        <taxon>Pseudomonadati</taxon>
        <taxon>Pseudomonadota</taxon>
        <taxon>Alphaproteobacteria</taxon>
        <taxon>Hyphomicrobiales</taxon>
        <taxon>Phyllobacteriaceae</taxon>
        <taxon>Mesorhizobium</taxon>
    </lineage>
</organism>
<sequence>MPERRPLSQLPAEGFFGDYGAGLLIVPTLFFIQRRDGEVAEWSKALPC</sequence>
<dbReference type="EMBL" id="CCMZ01000065">
    <property type="protein sequence ID" value="CDX27390.1"/>
    <property type="molecule type" value="Genomic_DNA"/>
</dbReference>
<proteinExistence type="predicted"/>
<dbReference type="AlphaFoldDB" id="A0A090EBH0"/>
<gene>
    <name evidence="1" type="ORF">MPL3356_680002</name>
</gene>
<evidence type="ECO:0000313" key="1">
    <source>
        <dbReference type="EMBL" id="CDX27390.1"/>
    </source>
</evidence>
<keyword evidence="2" id="KW-1185">Reference proteome</keyword>